<dbReference type="AlphaFoldDB" id="A0A2X2WKI3"/>
<organism evidence="1 2">
    <name type="scientific">Enterocloster clostridioformis</name>
    <dbReference type="NCBI Taxonomy" id="1531"/>
    <lineage>
        <taxon>Bacteria</taxon>
        <taxon>Bacillati</taxon>
        <taxon>Bacillota</taxon>
        <taxon>Clostridia</taxon>
        <taxon>Lachnospirales</taxon>
        <taxon>Lachnospiraceae</taxon>
        <taxon>Enterocloster</taxon>
    </lineage>
</organism>
<dbReference type="Proteomes" id="UP000251853">
    <property type="component" value="Unassembled WGS sequence"/>
</dbReference>
<dbReference type="EMBL" id="UAVW01000015">
    <property type="protein sequence ID" value="SQB14109.1"/>
    <property type="molecule type" value="Genomic_DNA"/>
</dbReference>
<accession>A0A2X2WKI3</accession>
<sequence length="67" mass="7818">MSETNQEAVTKFAEVLPQSLNKKPYRQAPSQNQDRQVMVVCQDMKFFFPEGIRPESLRTFLSILKQL</sequence>
<gene>
    <name evidence="1" type="ORF">NCTC11224_03140</name>
</gene>
<name>A0A2X2WKI3_9FIRM</name>
<protein>
    <submittedName>
        <fullName evidence="1">Uncharacterized protein</fullName>
    </submittedName>
</protein>
<reference evidence="1 2" key="1">
    <citation type="submission" date="2018-06" db="EMBL/GenBank/DDBJ databases">
        <authorList>
            <consortium name="Pathogen Informatics"/>
            <person name="Doyle S."/>
        </authorList>
    </citation>
    <scope>NUCLEOTIDE SEQUENCE [LARGE SCALE GENOMIC DNA]</scope>
    <source>
        <strain evidence="1 2">NCTC11224</strain>
    </source>
</reference>
<proteinExistence type="predicted"/>
<evidence type="ECO:0000313" key="1">
    <source>
        <dbReference type="EMBL" id="SQB14109.1"/>
    </source>
</evidence>
<dbReference type="RefSeq" id="WP_112482344.1">
    <property type="nucleotide sequence ID" value="NZ_JAIWZC010000001.1"/>
</dbReference>
<evidence type="ECO:0000313" key="2">
    <source>
        <dbReference type="Proteomes" id="UP000251853"/>
    </source>
</evidence>
<keyword evidence="2" id="KW-1185">Reference proteome</keyword>